<reference evidence="2 3" key="1">
    <citation type="journal article" date="2011" name="BMC Genomics">
        <title>Genome sequencing reveals diversification of virulence factor content and possible host adaptation in distinct subpopulations of Salmonella enterica.</title>
        <authorList>
            <person name="den Bakker H.C."/>
            <person name="Moreno Switt A.I."/>
            <person name="Govoni G."/>
            <person name="Cummings C.A."/>
            <person name="Ranieri M.L."/>
            <person name="Degoricija L."/>
            <person name="Hoelzer K."/>
            <person name="Rodriguez-Rivera L.D."/>
            <person name="Brown S."/>
            <person name="Bolchacova E."/>
            <person name="Furtado M.R."/>
            <person name="Wiedmann M."/>
        </authorList>
    </citation>
    <scope>NUCLEOTIDE SEQUENCE [LARGE SCALE GENOMIC DNA]</scope>
    <source>
        <strain evidence="2 3">A4-653</strain>
    </source>
</reference>
<dbReference type="EMBL" id="AFCT01000013">
    <property type="protein sequence ID" value="EHC96612.1"/>
    <property type="molecule type" value="Genomic_DNA"/>
</dbReference>
<protein>
    <submittedName>
        <fullName evidence="2">Uncharacterized protein</fullName>
    </submittedName>
</protein>
<name>G5QCQ2_SALRU</name>
<keyword evidence="1" id="KW-1133">Transmembrane helix</keyword>
<evidence type="ECO:0000256" key="1">
    <source>
        <dbReference type="SAM" id="Phobius"/>
    </source>
</evidence>
<dbReference type="AlphaFoldDB" id="G5QCQ2"/>
<accession>G5QCQ2</accession>
<evidence type="ECO:0000313" key="2">
    <source>
        <dbReference type="EMBL" id="EHC96612.1"/>
    </source>
</evidence>
<dbReference type="PATRIC" id="fig|913081.3.peg.28"/>
<comment type="caution">
    <text evidence="2">The sequence shown here is derived from an EMBL/GenBank/DDBJ whole genome shotgun (WGS) entry which is preliminary data.</text>
</comment>
<feature type="transmembrane region" description="Helical" evidence="1">
    <location>
        <begin position="20"/>
        <end position="39"/>
    </location>
</feature>
<organism evidence="2 3">
    <name type="scientific">Salmonella enterica subsp. enterica serovar Rubislaw str. A4-653</name>
    <dbReference type="NCBI Taxonomy" id="913081"/>
    <lineage>
        <taxon>Bacteria</taxon>
        <taxon>Pseudomonadati</taxon>
        <taxon>Pseudomonadota</taxon>
        <taxon>Gammaproteobacteria</taxon>
        <taxon>Enterobacterales</taxon>
        <taxon>Enterobacteriaceae</taxon>
        <taxon>Salmonella</taxon>
    </lineage>
</organism>
<proteinExistence type="predicted"/>
<sequence>MFLSVEIFSRYPAVTSPLPCVYLLFFLFFYSITMGYVFFIPF</sequence>
<keyword evidence="1" id="KW-0472">Membrane</keyword>
<gene>
    <name evidence="2" type="ORF">LTSERUB_6761</name>
</gene>
<dbReference type="Proteomes" id="UP000004903">
    <property type="component" value="Unassembled WGS sequence"/>
</dbReference>
<evidence type="ECO:0000313" key="3">
    <source>
        <dbReference type="Proteomes" id="UP000004903"/>
    </source>
</evidence>
<keyword evidence="1" id="KW-0812">Transmembrane</keyword>